<dbReference type="GO" id="GO:0015386">
    <property type="term" value="F:potassium:proton antiporter activity"/>
    <property type="evidence" value="ECO:0007669"/>
    <property type="project" value="TreeGrafter"/>
</dbReference>
<gene>
    <name evidence="6" type="ORF">CTI12_AA226550</name>
</gene>
<keyword evidence="4" id="KW-0472">Membrane</keyword>
<dbReference type="AlphaFoldDB" id="A0A2U1NUM3"/>
<comment type="caution">
    <text evidence="6">The sequence shown here is derived from an EMBL/GenBank/DDBJ whole genome shotgun (WGS) entry which is preliminary data.</text>
</comment>
<dbReference type="InterPro" id="IPR038770">
    <property type="entry name" value="Na+/solute_symporter_sf"/>
</dbReference>
<proteinExistence type="predicted"/>
<evidence type="ECO:0000259" key="5">
    <source>
        <dbReference type="Pfam" id="PF00999"/>
    </source>
</evidence>
<dbReference type="Proteomes" id="UP000245207">
    <property type="component" value="Unassembled WGS sequence"/>
</dbReference>
<evidence type="ECO:0000256" key="3">
    <source>
        <dbReference type="ARBA" id="ARBA00022989"/>
    </source>
</evidence>
<organism evidence="6 7">
    <name type="scientific">Artemisia annua</name>
    <name type="common">Sweet wormwood</name>
    <dbReference type="NCBI Taxonomy" id="35608"/>
    <lineage>
        <taxon>Eukaryota</taxon>
        <taxon>Viridiplantae</taxon>
        <taxon>Streptophyta</taxon>
        <taxon>Embryophyta</taxon>
        <taxon>Tracheophyta</taxon>
        <taxon>Spermatophyta</taxon>
        <taxon>Magnoliopsida</taxon>
        <taxon>eudicotyledons</taxon>
        <taxon>Gunneridae</taxon>
        <taxon>Pentapetalae</taxon>
        <taxon>asterids</taxon>
        <taxon>campanulids</taxon>
        <taxon>Asterales</taxon>
        <taxon>Asteraceae</taxon>
        <taxon>Asteroideae</taxon>
        <taxon>Anthemideae</taxon>
        <taxon>Artemisiinae</taxon>
        <taxon>Artemisia</taxon>
    </lineage>
</organism>
<evidence type="ECO:0000313" key="6">
    <source>
        <dbReference type="EMBL" id="PWA77206.1"/>
    </source>
</evidence>
<keyword evidence="2" id="KW-0812">Transmembrane</keyword>
<keyword evidence="7" id="KW-1185">Reference proteome</keyword>
<comment type="subcellular location">
    <subcellularLocation>
        <location evidence="1">Membrane</location>
        <topology evidence="1">Multi-pass membrane protein</topology>
    </subcellularLocation>
</comment>
<dbReference type="InterPro" id="IPR006153">
    <property type="entry name" value="Cation/H_exchanger_TM"/>
</dbReference>
<dbReference type="PANTHER" id="PTHR46157">
    <property type="entry name" value="K(+) EFFLUX ANTIPORTER 3, CHLOROPLASTIC"/>
    <property type="match status" value="1"/>
</dbReference>
<evidence type="ECO:0000256" key="1">
    <source>
        <dbReference type="ARBA" id="ARBA00004141"/>
    </source>
</evidence>
<protein>
    <recommendedName>
        <fullName evidence="5">Cation/H+ exchanger transmembrane domain-containing protein</fullName>
    </recommendedName>
</protein>
<dbReference type="GO" id="GO:0009507">
    <property type="term" value="C:chloroplast"/>
    <property type="evidence" value="ECO:0007669"/>
    <property type="project" value="TreeGrafter"/>
</dbReference>
<dbReference type="OrthoDB" id="10060449at2759"/>
<dbReference type="PANTHER" id="PTHR46157:SF2">
    <property type="entry name" value="K(+) EFFLUX ANTIPORTER 1, CHLOROPLASTIC-RELATED"/>
    <property type="match status" value="1"/>
</dbReference>
<evidence type="ECO:0000256" key="4">
    <source>
        <dbReference type="ARBA" id="ARBA00023136"/>
    </source>
</evidence>
<dbReference type="Gene3D" id="1.20.1530.20">
    <property type="match status" value="1"/>
</dbReference>
<evidence type="ECO:0000256" key="2">
    <source>
        <dbReference type="ARBA" id="ARBA00022692"/>
    </source>
</evidence>
<sequence length="290" mass="31910">MCSFDVRGTGIYLVYFPVQNKELTPNILEKLFREACPALSEPSLSRDTSSFKVEYVGNPKDAEKILQRTISEFSIFYNISFLLFSGGLFGDWESELMGKRIGNIHVPLTFNSLSLHFIIEICISNLAVNLNIQAGLSMALGAFLAGLLLAETEFLQVESDIAPYRGLLLGLFFMTVGMSIDPKLLVSYYPGDGNVHIWKDYTIRGKQKLVTAFSSIHGHRPGVRSVSAVVDWQQTSGYMDLDKEQLLSSIPLASDCSISALAASQVHGGQYAAGFVDGSVRLYDIRTPDG</sequence>
<dbReference type="EMBL" id="PKPP01002159">
    <property type="protein sequence ID" value="PWA77206.1"/>
    <property type="molecule type" value="Genomic_DNA"/>
</dbReference>
<name>A0A2U1NUM3_ARTAN</name>
<dbReference type="STRING" id="35608.A0A2U1NUM3"/>
<dbReference type="SUPFAM" id="SSF50978">
    <property type="entry name" value="WD40 repeat-like"/>
    <property type="match status" value="1"/>
</dbReference>
<reference evidence="6 7" key="1">
    <citation type="journal article" date="2018" name="Mol. Plant">
        <title>The genome of Artemisia annua provides insight into the evolution of Asteraceae family and artemisinin biosynthesis.</title>
        <authorList>
            <person name="Shen Q."/>
            <person name="Zhang L."/>
            <person name="Liao Z."/>
            <person name="Wang S."/>
            <person name="Yan T."/>
            <person name="Shi P."/>
            <person name="Liu M."/>
            <person name="Fu X."/>
            <person name="Pan Q."/>
            <person name="Wang Y."/>
            <person name="Lv Z."/>
            <person name="Lu X."/>
            <person name="Zhang F."/>
            <person name="Jiang W."/>
            <person name="Ma Y."/>
            <person name="Chen M."/>
            <person name="Hao X."/>
            <person name="Li L."/>
            <person name="Tang Y."/>
            <person name="Lv G."/>
            <person name="Zhou Y."/>
            <person name="Sun X."/>
            <person name="Brodelius P.E."/>
            <person name="Rose J.K.C."/>
            <person name="Tang K."/>
        </authorList>
    </citation>
    <scope>NUCLEOTIDE SEQUENCE [LARGE SCALE GENOMIC DNA]</scope>
    <source>
        <strain evidence="7">cv. Huhao1</strain>
        <tissue evidence="6">Leaf</tissue>
    </source>
</reference>
<evidence type="ECO:0000313" key="7">
    <source>
        <dbReference type="Proteomes" id="UP000245207"/>
    </source>
</evidence>
<feature type="domain" description="Cation/H+ exchanger transmembrane" evidence="5">
    <location>
        <begin position="76"/>
        <end position="186"/>
    </location>
</feature>
<accession>A0A2U1NUM3</accession>
<dbReference type="InterPro" id="IPR036322">
    <property type="entry name" value="WD40_repeat_dom_sf"/>
</dbReference>
<dbReference type="Pfam" id="PF00999">
    <property type="entry name" value="Na_H_Exchanger"/>
    <property type="match status" value="1"/>
</dbReference>
<dbReference type="GO" id="GO:0016020">
    <property type="term" value="C:membrane"/>
    <property type="evidence" value="ECO:0007669"/>
    <property type="project" value="UniProtKB-SubCell"/>
</dbReference>
<keyword evidence="3" id="KW-1133">Transmembrane helix</keyword>